<feature type="compositionally biased region" description="Low complexity" evidence="4">
    <location>
        <begin position="116"/>
        <end position="156"/>
    </location>
</feature>
<keyword evidence="3" id="KW-0175">Coiled coil</keyword>
<dbReference type="PANTHER" id="PTHR43977">
    <property type="entry name" value="STRUCTURAL MAINTENANCE OF CHROMOSOMES PROTEIN 3"/>
    <property type="match status" value="1"/>
</dbReference>
<dbReference type="Gene3D" id="1.10.287.1490">
    <property type="match status" value="2"/>
</dbReference>
<feature type="coiled-coil region" evidence="3">
    <location>
        <begin position="228"/>
        <end position="291"/>
    </location>
</feature>
<feature type="region of interest" description="Disordered" evidence="4">
    <location>
        <begin position="476"/>
        <end position="500"/>
    </location>
</feature>
<keyword evidence="8" id="KW-1185">Reference proteome</keyword>
<evidence type="ECO:0000256" key="4">
    <source>
        <dbReference type="SAM" id="MobiDB-lite"/>
    </source>
</evidence>
<reference evidence="7 8" key="1">
    <citation type="submission" date="2021-12" db="EMBL/GenBank/DDBJ databases">
        <title>High titer production of polyol ester of fatty acids by Rhodotorula paludigena BS15 towards product separation-free biomass refinery.</title>
        <authorList>
            <person name="Mano J."/>
            <person name="Ono H."/>
            <person name="Tanaka T."/>
            <person name="Naito K."/>
            <person name="Sushida H."/>
            <person name="Ike M."/>
            <person name="Tokuyasu K."/>
            <person name="Kitaoka M."/>
        </authorList>
    </citation>
    <scope>NUCLEOTIDE SEQUENCE [LARGE SCALE GENOMIC DNA]</scope>
    <source>
        <strain evidence="7 8">BS15</strain>
    </source>
</reference>
<feature type="compositionally biased region" description="Basic and acidic residues" evidence="4">
    <location>
        <begin position="157"/>
        <end position="177"/>
    </location>
</feature>
<dbReference type="GO" id="GO:0005815">
    <property type="term" value="C:microtubule organizing center"/>
    <property type="evidence" value="ECO:0007669"/>
    <property type="project" value="InterPro"/>
</dbReference>
<sequence length="1177" mass="132541">MDSSLASSATSAGAGPLHGGAGGARAPPRRGGGGADVTLPSFAATFRSADYDQPPPGITQHDWARLARGRGAGDGDDSESLLDERLLDTDAHGGRGSAAGQYAALQRTGQGAYRPASASSSRATFPSSSSRFPSASTAHTSHPDASSTADTTTADDSTSRDTSDAADRTETTHDHLASARLAVDSIDVSSAQATDDDPSLVYGAGVLGGNRPGQRAEKKGGQAQNMTLREQEKVIDELKKDNFSLKLKLHFYEQRLEKMAPSAVEQALRENIQLKVEFQTLRTELKRYKKLLLEGDKAIQHLTRERDELQRTRGRVSSDGGAAGARERELEQRLREQEDARNQWERKARELHDKYKQLKAGGGSGEAEELRHQLDEALDESDQLRRQVTDAHDELDELRGELEHMRHELADQADQSGVSLEGRSRGTIRREVERLEQLTMLSTRNDEKDSLRVQVEDLKADLQAVENELELATRAARRARGSQGGEGDREELERELDTHRDRAASLSLELEDVKTQLDAKEREIEDLLREIDERDEVHRQDVERVAEEWRDEVEDAREREAQARQILEEKDADLDELTDKVEVLVRQLAEKDAQMQADEEEVEALTHDLEKLGGQIFQLEEEADEKDKHIDELQHELDALGREFEDKQALHEQVVGTLKEKLSTAKSRLSELTIQHESVTTESTFLRSKVEDLALAHAKLEEQLRSNEGEKRQLQADADEILRALRKEEDEREAIEGELGAARHEAQRARDLVDERERDVGDLQRALNGLERSTRQQGETGVALELELERAKRDLARAEEDAERARRDLNDRVSEAREKDLRIATLESDKKDLAAQLASQTQTRLSLADKHEHATKTLRDTQIELTSARERLRVVEDQLNTDHRVLSRTENQYRDQLTERNTLLLTVYQAVDRIAGSDKRKAASPTDSPKPFSNFPSFHDRLLERLKSVNQLQMSFERRARELESKFVDQVQSLKRQQDNRHKQLDRFEASLKTATETQRQWRQRVQQKSLELEQARAEVSSLQSQLTSLRRSPNPNSPNPSSSSSPSSTSEATLRSRLSAAQASTATLERRLGATQAQLGDAEARLGEQRGKYGVAEGKWEARVRELEQRCRAAEERVKRERQGAKERMEELRGESRRLEGELADAQRRGTQLDDVLRQRQQQQQQDRPGSAQASA</sequence>
<evidence type="ECO:0000256" key="2">
    <source>
        <dbReference type="ARBA" id="ARBA00022490"/>
    </source>
</evidence>
<feature type="compositionally biased region" description="Low complexity" evidence="4">
    <location>
        <begin position="1"/>
        <end position="15"/>
    </location>
</feature>
<dbReference type="EMBL" id="BQKY01000016">
    <property type="protein sequence ID" value="GJN94269.1"/>
    <property type="molecule type" value="Genomic_DNA"/>
</dbReference>
<feature type="compositionally biased region" description="Basic and acidic residues" evidence="4">
    <location>
        <begin position="491"/>
        <end position="500"/>
    </location>
</feature>
<dbReference type="InterPro" id="IPR024545">
    <property type="entry name" value="Mto1-like_Mto2p-bd"/>
</dbReference>
<feature type="region of interest" description="Disordered" evidence="4">
    <location>
        <begin position="1112"/>
        <end position="1177"/>
    </location>
</feature>
<feature type="domain" description="Centrosomin N-terminal motif 1" evidence="5">
    <location>
        <begin position="227"/>
        <end position="299"/>
    </location>
</feature>
<accession>A0AAV5GUQ1</accession>
<organism evidence="7 8">
    <name type="scientific">Rhodotorula paludigena</name>
    <dbReference type="NCBI Taxonomy" id="86838"/>
    <lineage>
        <taxon>Eukaryota</taxon>
        <taxon>Fungi</taxon>
        <taxon>Dikarya</taxon>
        <taxon>Basidiomycota</taxon>
        <taxon>Pucciniomycotina</taxon>
        <taxon>Microbotryomycetes</taxon>
        <taxon>Sporidiobolales</taxon>
        <taxon>Sporidiobolaceae</taxon>
        <taxon>Rhodotorula</taxon>
    </lineage>
</organism>
<feature type="region of interest" description="Disordered" evidence="4">
    <location>
        <begin position="1"/>
        <end position="177"/>
    </location>
</feature>
<feature type="compositionally biased region" description="Low complexity" evidence="4">
    <location>
        <begin position="1022"/>
        <end position="1049"/>
    </location>
</feature>
<keyword evidence="2" id="KW-0963">Cytoplasm</keyword>
<feature type="region of interest" description="Disordered" evidence="4">
    <location>
        <begin position="917"/>
        <end position="936"/>
    </location>
</feature>
<dbReference type="Proteomes" id="UP001342314">
    <property type="component" value="Unassembled WGS sequence"/>
</dbReference>
<dbReference type="Pfam" id="PF07989">
    <property type="entry name" value="Cnn_1N"/>
    <property type="match status" value="1"/>
</dbReference>
<gene>
    <name evidence="7" type="ORF">Rhopal_007343-T1</name>
</gene>
<dbReference type="GO" id="GO:0005737">
    <property type="term" value="C:cytoplasm"/>
    <property type="evidence" value="ECO:0007669"/>
    <property type="project" value="UniProtKB-SubCell"/>
</dbReference>
<dbReference type="SUPFAM" id="SSF90257">
    <property type="entry name" value="Myosin rod fragments"/>
    <property type="match status" value="1"/>
</dbReference>
<feature type="region of interest" description="Disordered" evidence="4">
    <location>
        <begin position="306"/>
        <end position="348"/>
    </location>
</feature>
<feature type="coiled-coil region" evidence="3">
    <location>
        <begin position="690"/>
        <end position="878"/>
    </location>
</feature>
<protein>
    <recommendedName>
        <fullName evidence="9">Centrosomin N-terminal motif 1 domain-containing protein</fullName>
    </recommendedName>
</protein>
<comment type="subcellular location">
    <subcellularLocation>
        <location evidence="1">Cytoplasm</location>
    </subcellularLocation>
</comment>
<evidence type="ECO:0000313" key="8">
    <source>
        <dbReference type="Proteomes" id="UP001342314"/>
    </source>
</evidence>
<feature type="compositionally biased region" description="Basic and acidic residues" evidence="4">
    <location>
        <begin position="82"/>
        <end position="93"/>
    </location>
</feature>
<feature type="domain" description="Mto1-like Mto2p-binding" evidence="6">
    <location>
        <begin position="1100"/>
        <end position="1148"/>
    </location>
</feature>
<feature type="compositionally biased region" description="Basic and acidic residues" evidence="4">
    <location>
        <begin position="325"/>
        <end position="348"/>
    </location>
</feature>
<feature type="region of interest" description="Disordered" evidence="4">
    <location>
        <begin position="1022"/>
        <end position="1065"/>
    </location>
</feature>
<dbReference type="AlphaFoldDB" id="A0AAV5GUQ1"/>
<proteinExistence type="predicted"/>
<feature type="compositionally biased region" description="Basic and acidic residues" evidence="4">
    <location>
        <begin position="1112"/>
        <end position="1159"/>
    </location>
</feature>
<dbReference type="Pfam" id="PF12808">
    <property type="entry name" value="Mto2_bdg"/>
    <property type="match status" value="1"/>
</dbReference>
<evidence type="ECO:0000259" key="6">
    <source>
        <dbReference type="Pfam" id="PF12808"/>
    </source>
</evidence>
<evidence type="ECO:0000259" key="5">
    <source>
        <dbReference type="Pfam" id="PF07989"/>
    </source>
</evidence>
<evidence type="ECO:0008006" key="9">
    <source>
        <dbReference type="Google" id="ProtNLM"/>
    </source>
</evidence>
<evidence type="ECO:0000256" key="3">
    <source>
        <dbReference type="SAM" id="Coils"/>
    </source>
</evidence>
<evidence type="ECO:0000313" key="7">
    <source>
        <dbReference type="EMBL" id="GJN94269.1"/>
    </source>
</evidence>
<evidence type="ECO:0000256" key="1">
    <source>
        <dbReference type="ARBA" id="ARBA00004496"/>
    </source>
</evidence>
<comment type="caution">
    <text evidence="7">The sequence shown here is derived from an EMBL/GenBank/DDBJ whole genome shotgun (WGS) entry which is preliminary data.</text>
</comment>
<name>A0AAV5GUQ1_9BASI</name>
<dbReference type="InterPro" id="IPR012943">
    <property type="entry name" value="Cnn_1N"/>
</dbReference>
<feature type="compositionally biased region" description="Low complexity" evidence="4">
    <location>
        <begin position="1160"/>
        <end position="1169"/>
    </location>
</feature>